<evidence type="ECO:0000313" key="1">
    <source>
        <dbReference type="EMBL" id="NBJ91660.1"/>
    </source>
</evidence>
<proteinExistence type="predicted"/>
<sequence>MAEKMRKPLLLKEVERPSFCLNCRGVMVYKGVGEYQCENCGAVEHDDYGKVRKYLEKHKGANVAEISSETGVSHKSIRDMIKENRFEVIENRGGYLRCEICGANIRSGRFCPICEEAYHRRVEEEMRNERKNNLVGYGENMQTEKGSKRFTRER</sequence>
<comment type="caution">
    <text evidence="1">The sequence shown here is derived from an EMBL/GenBank/DDBJ whole genome shotgun (WGS) entry which is preliminary data.</text>
</comment>
<reference evidence="1" key="1">
    <citation type="submission" date="2018-09" db="EMBL/GenBank/DDBJ databases">
        <title>Murine metabolic-syndrome-specific gut microbial biobank.</title>
        <authorList>
            <person name="Liu C."/>
        </authorList>
    </citation>
    <scope>NUCLEOTIDE SEQUENCE</scope>
    <source>
        <strain evidence="1">D42-62</strain>
    </source>
</reference>
<dbReference type="SUPFAM" id="SSF57889">
    <property type="entry name" value="Cysteine-rich domain"/>
    <property type="match status" value="1"/>
</dbReference>
<dbReference type="AlphaFoldDB" id="A0A9X5GR39"/>
<organism evidence="1 2">
    <name type="scientific">Parablautia muri</name>
    <dbReference type="NCBI Taxonomy" id="2320879"/>
    <lineage>
        <taxon>Bacteria</taxon>
        <taxon>Bacillati</taxon>
        <taxon>Bacillota</taxon>
        <taxon>Clostridia</taxon>
        <taxon>Lachnospirales</taxon>
        <taxon>Lachnospiraceae</taxon>
        <taxon>Parablautia</taxon>
    </lineage>
</organism>
<evidence type="ECO:0000313" key="2">
    <source>
        <dbReference type="Proteomes" id="UP001154420"/>
    </source>
</evidence>
<gene>
    <name evidence="1" type="ORF">D5281_03405</name>
</gene>
<dbReference type="RefSeq" id="WP_160558747.1">
    <property type="nucleotide sequence ID" value="NZ_QZDT01000003.1"/>
</dbReference>
<keyword evidence="2" id="KW-1185">Reference proteome</keyword>
<dbReference type="EMBL" id="QZDT01000003">
    <property type="protein sequence ID" value="NBJ91660.1"/>
    <property type="molecule type" value="Genomic_DNA"/>
</dbReference>
<dbReference type="InterPro" id="IPR046349">
    <property type="entry name" value="C1-like_sf"/>
</dbReference>
<dbReference type="Proteomes" id="UP001154420">
    <property type="component" value="Unassembled WGS sequence"/>
</dbReference>
<dbReference type="OrthoDB" id="2627934at2"/>
<accession>A0A9X5GR39</accession>
<name>A0A9X5GR39_9FIRM</name>
<protein>
    <submittedName>
        <fullName evidence="1">Uncharacterized protein</fullName>
    </submittedName>
</protein>